<feature type="signal peptide" evidence="1">
    <location>
        <begin position="1"/>
        <end position="21"/>
    </location>
</feature>
<feature type="chain" id="PRO_5039304174" description="Lipoprotein" evidence="1">
    <location>
        <begin position="22"/>
        <end position="191"/>
    </location>
</feature>
<evidence type="ECO:0000313" key="3">
    <source>
        <dbReference type="Proteomes" id="UP000270190"/>
    </source>
</evidence>
<gene>
    <name evidence="2" type="ORF">BTBSAS_80041</name>
</gene>
<evidence type="ECO:0000256" key="1">
    <source>
        <dbReference type="SAM" id="SignalP"/>
    </source>
</evidence>
<dbReference type="AlphaFoldDB" id="A0A2X0SGH7"/>
<evidence type="ECO:0008006" key="4">
    <source>
        <dbReference type="Google" id="ProtNLM"/>
    </source>
</evidence>
<protein>
    <recommendedName>
        <fullName evidence="4">Lipoprotein</fullName>
    </recommendedName>
</protein>
<name>A0A2X0SGH7_BROTH</name>
<sequence length="191" mass="21913">MKHKMLLGTIIVAVIMLSACGFNITQSSDSGTKKIKTDELFAMDYKVAKADVDKPFIFTVEHYDNGVLTSTEEIKLANEERSGTLRVLSEKDAFANFWFTSGKGKQERQERIKLKDVDKLSGQMVSGQISKSAFLRDFNKEQRFGYVAFDENPDVQNTKITFSNFLKNQQDKDFIKQYKTIFFFNVRLADK</sequence>
<evidence type="ECO:0000313" key="2">
    <source>
        <dbReference type="EMBL" id="SPP30701.1"/>
    </source>
</evidence>
<dbReference type="EMBL" id="OUNC01000078">
    <property type="protein sequence ID" value="SPP30701.1"/>
    <property type="molecule type" value="Genomic_DNA"/>
</dbReference>
<dbReference type="PROSITE" id="PS51257">
    <property type="entry name" value="PROKAR_LIPOPROTEIN"/>
    <property type="match status" value="1"/>
</dbReference>
<dbReference type="Proteomes" id="UP000270190">
    <property type="component" value="Unassembled WGS sequence"/>
</dbReference>
<reference evidence="3" key="1">
    <citation type="submission" date="2018-04" db="EMBL/GenBank/DDBJ databases">
        <authorList>
            <person name="Illikoud N."/>
        </authorList>
    </citation>
    <scope>NUCLEOTIDE SEQUENCE [LARGE SCALE GENOMIC DNA]</scope>
</reference>
<keyword evidence="1" id="KW-0732">Signal</keyword>
<accession>A0A2X0SGH7</accession>
<dbReference type="RefSeq" id="WP_120488086.1">
    <property type="nucleotide sequence ID" value="NZ_CBCPKC010000001.1"/>
</dbReference>
<proteinExistence type="predicted"/>
<organism evidence="2 3">
    <name type="scientific">Brochothrix thermosphacta</name>
    <name type="common">Microbacterium thermosphactum</name>
    <dbReference type="NCBI Taxonomy" id="2756"/>
    <lineage>
        <taxon>Bacteria</taxon>
        <taxon>Bacillati</taxon>
        <taxon>Bacillota</taxon>
        <taxon>Bacilli</taxon>
        <taxon>Bacillales</taxon>
        <taxon>Listeriaceae</taxon>
        <taxon>Brochothrix</taxon>
    </lineage>
</organism>